<dbReference type="Gene3D" id="3.40.50.970">
    <property type="match status" value="2"/>
</dbReference>
<dbReference type="GO" id="GO:0019288">
    <property type="term" value="P:isopentenyl diphosphate biosynthetic process, methylerythritol 4-phosphate pathway"/>
    <property type="evidence" value="ECO:0007669"/>
    <property type="project" value="TreeGrafter"/>
</dbReference>
<keyword evidence="7 10" id="KW-0784">Thiamine biosynthesis</keyword>
<evidence type="ECO:0000256" key="8">
    <source>
        <dbReference type="ARBA" id="ARBA00023052"/>
    </source>
</evidence>
<evidence type="ECO:0000256" key="5">
    <source>
        <dbReference type="ARBA" id="ARBA00022723"/>
    </source>
</evidence>
<dbReference type="Gene3D" id="3.40.50.920">
    <property type="match status" value="1"/>
</dbReference>
<dbReference type="AlphaFoldDB" id="I0IQ37"/>
<feature type="binding site" evidence="10">
    <location>
        <position position="146"/>
    </location>
    <ligand>
        <name>Mg(2+)</name>
        <dbReference type="ChEBI" id="CHEBI:18420"/>
    </ligand>
</feature>
<evidence type="ECO:0000256" key="7">
    <source>
        <dbReference type="ARBA" id="ARBA00022977"/>
    </source>
</evidence>
<comment type="function">
    <text evidence="10">Catalyzes the acyloin condensation reaction between C atoms 2 and 3 of pyruvate and glyceraldehyde 3-phosphate to yield 1-deoxy-D-xylulose-5-phosphate (DXP).</text>
</comment>
<dbReference type="Pfam" id="PF02779">
    <property type="entry name" value="Transket_pyr"/>
    <property type="match status" value="1"/>
</dbReference>
<keyword evidence="9 10" id="KW-0414">Isoprene biosynthesis</keyword>
<dbReference type="STRING" id="1162668.LFE_1706"/>
<dbReference type="GO" id="GO:0000287">
    <property type="term" value="F:magnesium ion binding"/>
    <property type="evidence" value="ECO:0007669"/>
    <property type="project" value="UniProtKB-UniRule"/>
</dbReference>
<evidence type="ECO:0000256" key="3">
    <source>
        <dbReference type="ARBA" id="ARBA00011738"/>
    </source>
</evidence>
<dbReference type="InterPro" id="IPR029061">
    <property type="entry name" value="THDP-binding"/>
</dbReference>
<dbReference type="GO" id="GO:0009228">
    <property type="term" value="P:thiamine biosynthetic process"/>
    <property type="evidence" value="ECO:0007669"/>
    <property type="project" value="UniProtKB-UniRule"/>
</dbReference>
<keyword evidence="4 10" id="KW-0808">Transferase</keyword>
<dbReference type="InterPro" id="IPR020826">
    <property type="entry name" value="Transketolase_BS"/>
</dbReference>
<feature type="binding site" evidence="10">
    <location>
        <begin position="147"/>
        <end position="148"/>
    </location>
    <ligand>
        <name>thiamine diphosphate</name>
        <dbReference type="ChEBI" id="CHEBI:58937"/>
    </ligand>
</feature>
<feature type="binding site" evidence="10">
    <location>
        <position position="74"/>
    </location>
    <ligand>
        <name>thiamine diphosphate</name>
        <dbReference type="ChEBI" id="CHEBI:58937"/>
    </ligand>
</feature>
<dbReference type="SMART" id="SM00861">
    <property type="entry name" value="Transket_pyr"/>
    <property type="match status" value="1"/>
</dbReference>
<dbReference type="EMBL" id="AP012342">
    <property type="protein sequence ID" value="BAM07386.1"/>
    <property type="molecule type" value="Genomic_DNA"/>
</dbReference>
<keyword evidence="13" id="KW-1185">Reference proteome</keyword>
<dbReference type="OrthoDB" id="9803371at2"/>
<dbReference type="PROSITE" id="PS00802">
    <property type="entry name" value="TRANSKETOLASE_2"/>
    <property type="match status" value="1"/>
</dbReference>
<dbReference type="PANTHER" id="PTHR43322">
    <property type="entry name" value="1-D-DEOXYXYLULOSE 5-PHOSPHATE SYNTHASE-RELATED"/>
    <property type="match status" value="1"/>
</dbReference>
<dbReference type="Pfam" id="PF02780">
    <property type="entry name" value="Transketolase_C"/>
    <property type="match status" value="1"/>
</dbReference>
<dbReference type="InterPro" id="IPR009014">
    <property type="entry name" value="Transketo_C/PFOR_II"/>
</dbReference>
<dbReference type="Proteomes" id="UP000007382">
    <property type="component" value="Chromosome"/>
</dbReference>
<dbReference type="NCBIfam" id="NF003933">
    <property type="entry name" value="PRK05444.2-2"/>
    <property type="match status" value="1"/>
</dbReference>
<reference evidence="13" key="2">
    <citation type="submission" date="2012-03" db="EMBL/GenBank/DDBJ databases">
        <title>The complete genome sequence of the pioneer microbe on fresh volcanic deposit, Leptospirillum ferrooxidans strain C2-3.</title>
        <authorList>
            <person name="Fujimura R."/>
            <person name="Sato Y."/>
            <person name="Nishizawa T."/>
            <person name="Nanba K."/>
            <person name="Oshima K."/>
            <person name="Hattori M."/>
            <person name="Kamijo T."/>
            <person name="Ohta H."/>
        </authorList>
    </citation>
    <scope>NUCLEOTIDE SEQUENCE [LARGE SCALE GENOMIC DNA]</scope>
    <source>
        <strain evidence="13">C2-3</strain>
    </source>
</reference>
<dbReference type="GO" id="GO:0016114">
    <property type="term" value="P:terpenoid biosynthetic process"/>
    <property type="evidence" value="ECO:0007669"/>
    <property type="project" value="UniProtKB-UniRule"/>
</dbReference>
<sequence length="629" mass="68442">MTDILKRIGGPRDIKKLTMDEMGNLAQEIRLEMIQVLSKVGGHFGGGLGVVELTIALHRIFDTERDRIVWDVGHQAYPHKMLTGRLDRLSTIRQWQGLAGFPKREESPHDAFSAGHAGTAISVALGMAEARDLSGDDYRVACVVGDGSLTAGMAMEGLNQAGHRNKDLLIILNDNEMSISENVGALSTMLARITSDPRWSGLREKTEDAMKGIPVIGNQVAKFARAAHDSMVGMISQPGIWFEEMGLHYVGPIDGHDLPLLLETLSRLRNHPGAVLLHVITVKGKGYAPAENNPVKFHGVTPFDIKTGEFIKKPSSRPTYTKVFSQTMLDLAEIFPKLFAITAAMPEGTGLSDFSKIHPDRFCDVGIAEQHAVALAGGMAAQGAKPVVAIYSTFLQRAYDQLVHDICLQNLSVFFALDRGGLVGEDGPTHHGVFDIAYLRHIPNMVLMSPKDENELRHMMYTALRHEGPIAVRYPRGEGEGVGLEQDFREIPIGKAEVLSEGSDVTLLAYGQMVPLAVEVAKQLALEGRSVGVVNLRFAKPLDGELLEKLISGKKKLVSIEEGSLIGGVGAAILEWSSDHGLLSSTNLMRLGIGDEYVEHGGIKFLRDHVGLTSEKVLEKVRTWISGGN</sequence>
<dbReference type="InterPro" id="IPR049557">
    <property type="entry name" value="Transketolase_CS"/>
</dbReference>
<dbReference type="KEGG" id="lfc:LFE_1706"/>
<dbReference type="NCBIfam" id="TIGR00204">
    <property type="entry name" value="dxs"/>
    <property type="match status" value="1"/>
</dbReference>
<comment type="cofactor">
    <cofactor evidence="10">
        <name>thiamine diphosphate</name>
        <dbReference type="ChEBI" id="CHEBI:58937"/>
    </cofactor>
    <text evidence="10">Binds 1 thiamine pyrophosphate per subunit.</text>
</comment>
<dbReference type="InterPro" id="IPR033248">
    <property type="entry name" value="Transketolase_C"/>
</dbReference>
<dbReference type="GO" id="GO:0008661">
    <property type="term" value="F:1-deoxy-D-xylulose-5-phosphate synthase activity"/>
    <property type="evidence" value="ECO:0007669"/>
    <property type="project" value="UniProtKB-UniRule"/>
</dbReference>
<feature type="binding site" evidence="10">
    <location>
        <position position="369"/>
    </location>
    <ligand>
        <name>thiamine diphosphate</name>
        <dbReference type="ChEBI" id="CHEBI:58937"/>
    </ligand>
</feature>
<evidence type="ECO:0000256" key="4">
    <source>
        <dbReference type="ARBA" id="ARBA00022679"/>
    </source>
</evidence>
<dbReference type="PATRIC" id="fig|1162668.3.peg.2026"/>
<evidence type="ECO:0000256" key="2">
    <source>
        <dbReference type="ARBA" id="ARBA00011081"/>
    </source>
</evidence>
<dbReference type="InterPro" id="IPR005475">
    <property type="entry name" value="Transketolase-like_Pyr-bd"/>
</dbReference>
<comment type="similarity">
    <text evidence="2 10">Belongs to the transketolase family. DXPS subfamily.</text>
</comment>
<proteinExistence type="inferred from homology"/>
<comment type="catalytic activity">
    <reaction evidence="10">
        <text>D-glyceraldehyde 3-phosphate + pyruvate + H(+) = 1-deoxy-D-xylulose 5-phosphate + CO2</text>
        <dbReference type="Rhea" id="RHEA:12605"/>
        <dbReference type="ChEBI" id="CHEBI:15361"/>
        <dbReference type="ChEBI" id="CHEBI:15378"/>
        <dbReference type="ChEBI" id="CHEBI:16526"/>
        <dbReference type="ChEBI" id="CHEBI:57792"/>
        <dbReference type="ChEBI" id="CHEBI:59776"/>
        <dbReference type="EC" id="2.2.1.7"/>
    </reaction>
</comment>
<keyword evidence="8 10" id="KW-0786">Thiamine pyrophosphate</keyword>
<dbReference type="UniPathway" id="UPA00064">
    <property type="reaction ID" value="UER00091"/>
</dbReference>
<reference evidence="12 13" key="1">
    <citation type="journal article" date="2012" name="J. Bacteriol.">
        <title>Complete Genome Sequence of Leptospirillum ferrooxidans Strain C2-3, Isolated from a Fresh Volcanic Ash Deposit on the Island of Miyake, Japan.</title>
        <authorList>
            <person name="Fujimura R."/>
            <person name="Sato Y."/>
            <person name="Nishizawa T."/>
            <person name="Oshima K."/>
            <person name="Kim S.-W."/>
            <person name="Hattori M."/>
            <person name="Kamijo T."/>
            <person name="Ohta H."/>
        </authorList>
    </citation>
    <scope>NUCLEOTIDE SEQUENCE [LARGE SCALE GENOMIC DNA]</scope>
    <source>
        <strain evidence="12 13">C2-3</strain>
    </source>
</reference>
<evidence type="ECO:0000313" key="12">
    <source>
        <dbReference type="EMBL" id="BAM07386.1"/>
    </source>
</evidence>
<comment type="subunit">
    <text evidence="3 10">Homodimer.</text>
</comment>
<accession>I0IQ37</accession>
<dbReference type="PANTHER" id="PTHR43322:SF5">
    <property type="entry name" value="1-DEOXY-D-XYLULOSE-5-PHOSPHATE SYNTHASE, CHLOROPLASTIC"/>
    <property type="match status" value="1"/>
</dbReference>
<dbReference type="FunFam" id="3.40.50.970:FF:000005">
    <property type="entry name" value="1-deoxy-D-xylulose-5-phosphate synthase"/>
    <property type="match status" value="1"/>
</dbReference>
<keyword evidence="5 10" id="KW-0479">Metal-binding</keyword>
<evidence type="ECO:0000256" key="9">
    <source>
        <dbReference type="ARBA" id="ARBA00023229"/>
    </source>
</evidence>
<keyword evidence="6 10" id="KW-0460">Magnesium</keyword>
<dbReference type="GO" id="GO:0005829">
    <property type="term" value="C:cytosol"/>
    <property type="evidence" value="ECO:0007669"/>
    <property type="project" value="TreeGrafter"/>
</dbReference>
<feature type="binding site" evidence="10">
    <location>
        <position position="175"/>
    </location>
    <ligand>
        <name>thiamine diphosphate</name>
        <dbReference type="ChEBI" id="CHEBI:58937"/>
    </ligand>
</feature>
<feature type="binding site" evidence="10">
    <location>
        <position position="175"/>
    </location>
    <ligand>
        <name>Mg(2+)</name>
        <dbReference type="ChEBI" id="CHEBI:18420"/>
    </ligand>
</feature>
<organism evidence="12 13">
    <name type="scientific">Leptospirillum ferrooxidans (strain C2-3)</name>
    <dbReference type="NCBI Taxonomy" id="1162668"/>
    <lineage>
        <taxon>Bacteria</taxon>
        <taxon>Pseudomonadati</taxon>
        <taxon>Nitrospirota</taxon>
        <taxon>Nitrospiria</taxon>
        <taxon>Nitrospirales</taxon>
        <taxon>Nitrospiraceae</taxon>
        <taxon>Leptospirillum</taxon>
    </lineage>
</organism>
<dbReference type="RefSeq" id="WP_014449871.1">
    <property type="nucleotide sequence ID" value="NC_017094.1"/>
</dbReference>
<comment type="cofactor">
    <cofactor evidence="10">
        <name>Mg(2+)</name>
        <dbReference type="ChEBI" id="CHEBI:18420"/>
    </cofactor>
    <text evidence="10">Binds 1 Mg(2+) ion per subunit.</text>
</comment>
<feature type="binding site" evidence="10">
    <location>
        <position position="287"/>
    </location>
    <ligand>
        <name>thiamine diphosphate</name>
        <dbReference type="ChEBI" id="CHEBI:58937"/>
    </ligand>
</feature>
<dbReference type="SUPFAM" id="SSF52518">
    <property type="entry name" value="Thiamin diphosphate-binding fold (THDP-binding)"/>
    <property type="match status" value="2"/>
</dbReference>
<evidence type="ECO:0000256" key="6">
    <source>
        <dbReference type="ARBA" id="ARBA00022842"/>
    </source>
</evidence>
<dbReference type="Pfam" id="PF13292">
    <property type="entry name" value="DXP_synthase_N"/>
    <property type="match status" value="1"/>
</dbReference>
<comment type="pathway">
    <text evidence="1 10">Metabolic intermediate biosynthesis; 1-deoxy-D-xylulose 5-phosphate biosynthesis; 1-deoxy-D-xylulose 5-phosphate from D-glyceraldehyde 3-phosphate and pyruvate: step 1/1.</text>
</comment>
<dbReference type="EC" id="2.2.1.7" evidence="10"/>
<dbReference type="GO" id="GO:0030976">
    <property type="term" value="F:thiamine pyrophosphate binding"/>
    <property type="evidence" value="ECO:0007669"/>
    <property type="project" value="UniProtKB-UniRule"/>
</dbReference>
<dbReference type="eggNOG" id="COG1154">
    <property type="taxonomic scope" value="Bacteria"/>
</dbReference>
<dbReference type="HAMAP" id="MF_00315">
    <property type="entry name" value="DXP_synth"/>
    <property type="match status" value="1"/>
</dbReference>
<evidence type="ECO:0000256" key="1">
    <source>
        <dbReference type="ARBA" id="ARBA00004980"/>
    </source>
</evidence>
<name>I0IQ37_LEPFC</name>
<evidence type="ECO:0000259" key="11">
    <source>
        <dbReference type="SMART" id="SM00861"/>
    </source>
</evidence>
<dbReference type="PROSITE" id="PS00801">
    <property type="entry name" value="TRANSKETOLASE_1"/>
    <property type="match status" value="1"/>
</dbReference>
<evidence type="ECO:0000256" key="10">
    <source>
        <dbReference type="HAMAP-Rule" id="MF_00315"/>
    </source>
</evidence>
<feature type="domain" description="Transketolase-like pyrimidine-binding" evidence="11">
    <location>
        <begin position="318"/>
        <end position="482"/>
    </location>
</feature>
<dbReference type="CDD" id="cd02007">
    <property type="entry name" value="TPP_DXS"/>
    <property type="match status" value="1"/>
</dbReference>
<dbReference type="CDD" id="cd07033">
    <property type="entry name" value="TPP_PYR_DXS_TK_like"/>
    <property type="match status" value="1"/>
</dbReference>
<feature type="binding site" evidence="10">
    <location>
        <begin position="115"/>
        <end position="117"/>
    </location>
    <ligand>
        <name>thiamine diphosphate</name>
        <dbReference type="ChEBI" id="CHEBI:58937"/>
    </ligand>
</feature>
<evidence type="ECO:0000313" key="13">
    <source>
        <dbReference type="Proteomes" id="UP000007382"/>
    </source>
</evidence>
<gene>
    <name evidence="10" type="primary">dxs</name>
    <name evidence="12" type="ordered locus">LFE_1706</name>
</gene>
<dbReference type="SUPFAM" id="SSF52922">
    <property type="entry name" value="TK C-terminal domain-like"/>
    <property type="match status" value="1"/>
</dbReference>
<protein>
    <recommendedName>
        <fullName evidence="10">1-deoxy-D-xylulose-5-phosphate synthase</fullName>
        <ecNumber evidence="10">2.2.1.7</ecNumber>
    </recommendedName>
    <alternativeName>
        <fullName evidence="10">1-deoxyxylulose-5-phosphate synthase</fullName>
        <shortName evidence="10">DXP synthase</shortName>
        <shortName evidence="10">DXPS</shortName>
    </alternativeName>
</protein>
<dbReference type="HOGENOM" id="CLU_009227_1_4_0"/>
<dbReference type="InterPro" id="IPR005477">
    <property type="entry name" value="Dxylulose-5-P_synthase"/>
</dbReference>